<accession>A0A9Q1K1E8</accession>
<evidence type="ECO:0000313" key="2">
    <source>
        <dbReference type="EMBL" id="KAJ8435008.1"/>
    </source>
</evidence>
<dbReference type="Proteomes" id="UP001153076">
    <property type="component" value="Unassembled WGS sequence"/>
</dbReference>
<feature type="region of interest" description="Disordered" evidence="1">
    <location>
        <begin position="1"/>
        <end position="27"/>
    </location>
</feature>
<proteinExistence type="predicted"/>
<name>A0A9Q1K1E8_9CARY</name>
<dbReference type="OrthoDB" id="1723350at2759"/>
<feature type="compositionally biased region" description="Acidic residues" evidence="1">
    <location>
        <begin position="15"/>
        <end position="24"/>
    </location>
</feature>
<gene>
    <name evidence="2" type="ORF">Cgig2_013496</name>
</gene>
<sequence length="225" mass="25737">MVKSVIRGKRRREVVEEEESDEESQTSVLVKEELDLEAKRWEALGGDEENVSNVLFPRSPYGANWHMLGYADVTETLGQYAWTEAMWRDVTQTLEDMQSKLGGGPLSEIQLNGLCVLIQIIPMLHPRPTEVGEDVVKDYKTTPEFFHYLEDGEGVLSTEEWNNCARQEAMRRRQKSMEWELTLQEAQSMEASRAGNIRGVPSEVHSPITVKGCEMSRNIREEMDT</sequence>
<protein>
    <submittedName>
        <fullName evidence="2">Uncharacterized protein</fullName>
    </submittedName>
</protein>
<comment type="caution">
    <text evidence="2">The sequence shown here is derived from an EMBL/GenBank/DDBJ whole genome shotgun (WGS) entry which is preliminary data.</text>
</comment>
<dbReference type="AlphaFoldDB" id="A0A9Q1K1E8"/>
<reference evidence="2" key="1">
    <citation type="submission" date="2022-04" db="EMBL/GenBank/DDBJ databases">
        <title>Carnegiea gigantea Genome sequencing and assembly v2.</title>
        <authorList>
            <person name="Copetti D."/>
            <person name="Sanderson M.J."/>
            <person name="Burquez A."/>
            <person name="Wojciechowski M.F."/>
        </authorList>
    </citation>
    <scope>NUCLEOTIDE SEQUENCE</scope>
    <source>
        <strain evidence="2">SGP5-SGP5p</strain>
        <tissue evidence="2">Aerial part</tissue>
    </source>
</reference>
<dbReference type="EMBL" id="JAKOGI010000440">
    <property type="protein sequence ID" value="KAJ8435008.1"/>
    <property type="molecule type" value="Genomic_DNA"/>
</dbReference>
<feature type="compositionally biased region" description="Basic residues" evidence="1">
    <location>
        <begin position="1"/>
        <end position="12"/>
    </location>
</feature>
<keyword evidence="3" id="KW-1185">Reference proteome</keyword>
<evidence type="ECO:0000256" key="1">
    <source>
        <dbReference type="SAM" id="MobiDB-lite"/>
    </source>
</evidence>
<organism evidence="2 3">
    <name type="scientific">Carnegiea gigantea</name>
    <dbReference type="NCBI Taxonomy" id="171969"/>
    <lineage>
        <taxon>Eukaryota</taxon>
        <taxon>Viridiplantae</taxon>
        <taxon>Streptophyta</taxon>
        <taxon>Embryophyta</taxon>
        <taxon>Tracheophyta</taxon>
        <taxon>Spermatophyta</taxon>
        <taxon>Magnoliopsida</taxon>
        <taxon>eudicotyledons</taxon>
        <taxon>Gunneridae</taxon>
        <taxon>Pentapetalae</taxon>
        <taxon>Caryophyllales</taxon>
        <taxon>Cactineae</taxon>
        <taxon>Cactaceae</taxon>
        <taxon>Cactoideae</taxon>
        <taxon>Echinocereeae</taxon>
        <taxon>Carnegiea</taxon>
    </lineage>
</organism>
<evidence type="ECO:0000313" key="3">
    <source>
        <dbReference type="Proteomes" id="UP001153076"/>
    </source>
</evidence>